<dbReference type="GO" id="GO:0000776">
    <property type="term" value="C:kinetochore"/>
    <property type="evidence" value="ECO:0007669"/>
    <property type="project" value="UniProtKB-ARBA"/>
</dbReference>
<dbReference type="VEuPathDB" id="TrichDB:TRFO_01140"/>
<accession>A0A1J4KP54</accession>
<dbReference type="PANTHER" id="PTHR14030">
    <property type="entry name" value="MITOTIC CHECKPOINT SERINE/THREONINE-PROTEIN KINASE BUB1"/>
    <property type="match status" value="1"/>
</dbReference>
<protein>
    <recommendedName>
        <fullName evidence="4">Protein kinase domain-containing protein</fullName>
    </recommendedName>
</protein>
<feature type="compositionally biased region" description="Low complexity" evidence="1">
    <location>
        <begin position="213"/>
        <end position="222"/>
    </location>
</feature>
<dbReference type="InterPro" id="IPR011009">
    <property type="entry name" value="Kinase-like_dom_sf"/>
</dbReference>
<organism evidence="2 3">
    <name type="scientific">Tritrichomonas foetus</name>
    <dbReference type="NCBI Taxonomy" id="1144522"/>
    <lineage>
        <taxon>Eukaryota</taxon>
        <taxon>Metamonada</taxon>
        <taxon>Parabasalia</taxon>
        <taxon>Tritrichomonadida</taxon>
        <taxon>Tritrichomonadidae</taxon>
        <taxon>Tritrichomonas</taxon>
    </lineage>
</organism>
<sequence>MNSSNFAYQQQLNAYISQIDALNPINGEIPQQWEELFTEIINFIKKKNFADFNNNRLVFSIVNFISKFNPGHGNSLFYMCDQVGIGSSNTLWHTALAISFEREKNYIMALDIYENSLQKSAQPYEFLEQNYNSFKERMLQRLYGNYILDLGCLEEASYIFNEGGITCKNSTTNLPSRPKYDILDILGFDSAKALQYNSPQYSRSFHNDSRSMNSYNNNQNNYLHDKITNNHNNSLNLSNNFNHNSRSFNSNHSISNNQNYNRNQMSTLSPPQQDDNQNDYRYIYYDQKNENRNFQGSSMNIKNNSNDDFFGGFNQSKDNYSPTKPIEKAEFVIPPSLENNEDDEKLFKFDVLPKGNTKSILKKKEKTATTTASPSRGTGVKFNKNSNVPTIPEKKRVPTPVRKRELSIGSTILSDVFTFQIISQIGSGAFEADEVNGGKYVIKKSPIEYSKFNPKYPFLFCLPIDSISDFYVTKFERFGTFDKVIDILHSSTRIEENVVLFYLFQLLMMIESLESKWMCHGNISPQKLLNMYSSNDLKASNDLNDTIWQEIGIKLCACDEIRSNESNEDRKSVAALFYFLATKKNFEGNPGEPPKRWNAEIWNQTFQVLQTRSKLDSIIHIIQNHLSQSGNISRLRSVLSRVFIKLMENV</sequence>
<dbReference type="EMBL" id="MLAK01000593">
    <property type="protein sequence ID" value="OHT11205.1"/>
    <property type="molecule type" value="Genomic_DNA"/>
</dbReference>
<dbReference type="InterPro" id="IPR015661">
    <property type="entry name" value="Bub1/Mad3"/>
</dbReference>
<dbReference type="GO" id="GO:0004672">
    <property type="term" value="F:protein kinase activity"/>
    <property type="evidence" value="ECO:0007669"/>
    <property type="project" value="TreeGrafter"/>
</dbReference>
<dbReference type="OrthoDB" id="10647607at2759"/>
<feature type="region of interest" description="Disordered" evidence="1">
    <location>
        <begin position="362"/>
        <end position="396"/>
    </location>
</feature>
<dbReference type="SUPFAM" id="SSF56112">
    <property type="entry name" value="Protein kinase-like (PK-like)"/>
    <property type="match status" value="1"/>
</dbReference>
<dbReference type="Proteomes" id="UP000179807">
    <property type="component" value="Unassembled WGS sequence"/>
</dbReference>
<feature type="region of interest" description="Disordered" evidence="1">
    <location>
        <begin position="202"/>
        <end position="277"/>
    </location>
</feature>
<dbReference type="Gene3D" id="1.25.40.430">
    <property type="match status" value="1"/>
</dbReference>
<name>A0A1J4KP54_9EUKA</name>
<reference evidence="2" key="1">
    <citation type="submission" date="2016-10" db="EMBL/GenBank/DDBJ databases">
        <authorList>
            <person name="Benchimol M."/>
            <person name="Almeida L.G."/>
            <person name="Vasconcelos A.T."/>
            <person name="Perreira-Neves A."/>
            <person name="Rosa I.A."/>
            <person name="Tasca T."/>
            <person name="Bogo M.R."/>
            <person name="de Souza W."/>
        </authorList>
    </citation>
    <scope>NUCLEOTIDE SEQUENCE [LARGE SCALE GENOMIC DNA]</scope>
    <source>
        <strain evidence="2">K</strain>
    </source>
</reference>
<evidence type="ECO:0000313" key="2">
    <source>
        <dbReference type="EMBL" id="OHT11205.1"/>
    </source>
</evidence>
<dbReference type="AlphaFoldDB" id="A0A1J4KP54"/>
<dbReference type="RefSeq" id="XP_068364341.1">
    <property type="nucleotide sequence ID" value="XM_068489930.1"/>
</dbReference>
<evidence type="ECO:0000313" key="3">
    <source>
        <dbReference type="Proteomes" id="UP000179807"/>
    </source>
</evidence>
<dbReference type="PANTHER" id="PTHR14030:SF4">
    <property type="entry name" value="BUB1 KINASE, ISOFORM A-RELATED"/>
    <property type="match status" value="1"/>
</dbReference>
<dbReference type="GeneID" id="94824634"/>
<feature type="compositionally biased region" description="Low complexity" evidence="1">
    <location>
        <begin position="229"/>
        <end position="264"/>
    </location>
</feature>
<dbReference type="Gene3D" id="1.10.510.10">
    <property type="entry name" value="Transferase(Phosphotransferase) domain 1"/>
    <property type="match status" value="1"/>
</dbReference>
<dbReference type="GO" id="GO:0032991">
    <property type="term" value="C:protein-containing complex"/>
    <property type="evidence" value="ECO:0007669"/>
    <property type="project" value="UniProtKB-ARBA"/>
</dbReference>
<evidence type="ECO:0000256" key="1">
    <source>
        <dbReference type="SAM" id="MobiDB-lite"/>
    </source>
</evidence>
<feature type="compositionally biased region" description="Polar residues" evidence="1">
    <location>
        <begin position="265"/>
        <end position="275"/>
    </location>
</feature>
<comment type="caution">
    <text evidence="2">The sequence shown here is derived from an EMBL/GenBank/DDBJ whole genome shotgun (WGS) entry which is preliminary data.</text>
</comment>
<dbReference type="GO" id="GO:0007094">
    <property type="term" value="P:mitotic spindle assembly checkpoint signaling"/>
    <property type="evidence" value="ECO:0007669"/>
    <property type="project" value="InterPro"/>
</dbReference>
<proteinExistence type="predicted"/>
<dbReference type="GO" id="GO:0051754">
    <property type="term" value="P:meiotic sister chromatid cohesion, centromeric"/>
    <property type="evidence" value="ECO:0007669"/>
    <property type="project" value="TreeGrafter"/>
</dbReference>
<gene>
    <name evidence="2" type="ORF">TRFO_01140</name>
</gene>
<evidence type="ECO:0008006" key="4">
    <source>
        <dbReference type="Google" id="ProtNLM"/>
    </source>
</evidence>
<keyword evidence="3" id="KW-1185">Reference proteome</keyword>